<accession>A0A0N0PE26</accession>
<dbReference type="InParanoid" id="A0A0N0PE26"/>
<evidence type="ECO:0000256" key="1">
    <source>
        <dbReference type="ARBA" id="ARBA00023319"/>
    </source>
</evidence>
<dbReference type="PANTHER" id="PTHR45080">
    <property type="entry name" value="CONTACTIN 5"/>
    <property type="match status" value="1"/>
</dbReference>
<evidence type="ECO:0000259" key="2">
    <source>
        <dbReference type="PROSITE" id="PS50835"/>
    </source>
</evidence>
<proteinExistence type="predicted"/>
<dbReference type="FunCoup" id="A0A0N0PE26">
    <property type="interactions" value="4"/>
</dbReference>
<dbReference type="GO" id="GO:0043025">
    <property type="term" value="C:neuronal cell body"/>
    <property type="evidence" value="ECO:0007669"/>
    <property type="project" value="TreeGrafter"/>
</dbReference>
<dbReference type="InterPro" id="IPR013098">
    <property type="entry name" value="Ig_I-set"/>
</dbReference>
<dbReference type="PANTHER" id="PTHR45080:SF4">
    <property type="entry name" value="GH03113P"/>
    <property type="match status" value="1"/>
</dbReference>
<dbReference type="Pfam" id="PF13927">
    <property type="entry name" value="Ig_3"/>
    <property type="match status" value="1"/>
</dbReference>
<dbReference type="SMART" id="SM00408">
    <property type="entry name" value="IGc2"/>
    <property type="match status" value="2"/>
</dbReference>
<protein>
    <submittedName>
        <fullName evidence="3">Hemicentin-2</fullName>
    </submittedName>
</protein>
<evidence type="ECO:0000313" key="3">
    <source>
        <dbReference type="EMBL" id="KPJ19135.1"/>
    </source>
</evidence>
<name>A0A0N0PE26_PAPMA</name>
<keyword evidence="1" id="KW-0393">Immunoglobulin domain</keyword>
<dbReference type="InterPro" id="IPR013783">
    <property type="entry name" value="Ig-like_fold"/>
</dbReference>
<sequence>MESDYVPNETIQKVFKSVPVVFKIYENESVLLPCYIQDNETVTRVKWYKNNRLLGDTLDQHTLLPSRMYLHRNYSLQIDSLRRHDTADYTCEVIRQEPLGPIKQSHSIEVQCSPSVRTIPEEGFLEVRKGEYVDIGCEASGTPKPKFEWRKNVRSPSVRTIPEEGFLEVRKGEYVDIGCEASGTPKPNFEWRKNGEAMALLEHRSRIRFRAEHRLLAGVYECIADNGVGDPVKAAIRVIIQDAPVVSAARTFVHTAIGLRAALQARLDFAAPPAKTAWFRDGRPVKTDDRIIIMGHENSHQLIFRTVRKSDLGNYTFRAENKLGMADVSFKLTGVPNVASFKVDPALNKATSTSFTLIWEVDSYSTIIEYNLWIRPYYGSRTPFDPDSVSTVGPDYFWSKIVVPGDSIDVIIIKNSYRFGWSKTSAVLHFATEPGVGRILPVTLDYKDITPTLEEPESEQPENITQAHVFERLNEMPMSDAGARERLNVIAILFLISTVIWLS</sequence>
<feature type="domain" description="Ig-like" evidence="2">
    <location>
        <begin position="114"/>
        <end position="152"/>
    </location>
</feature>
<dbReference type="AlphaFoldDB" id="A0A0N0PE26"/>
<dbReference type="InterPro" id="IPR007110">
    <property type="entry name" value="Ig-like_dom"/>
</dbReference>
<dbReference type="GO" id="GO:0008046">
    <property type="term" value="F:axon guidance receptor activity"/>
    <property type="evidence" value="ECO:0007669"/>
    <property type="project" value="TreeGrafter"/>
</dbReference>
<dbReference type="Gene3D" id="2.60.40.10">
    <property type="entry name" value="Immunoglobulins"/>
    <property type="match status" value="4"/>
</dbReference>
<organism evidence="3 4">
    <name type="scientific">Papilio machaon</name>
    <name type="common">Old World swallowtail butterfly</name>
    <dbReference type="NCBI Taxonomy" id="76193"/>
    <lineage>
        <taxon>Eukaryota</taxon>
        <taxon>Metazoa</taxon>
        <taxon>Ecdysozoa</taxon>
        <taxon>Arthropoda</taxon>
        <taxon>Hexapoda</taxon>
        <taxon>Insecta</taxon>
        <taxon>Pterygota</taxon>
        <taxon>Neoptera</taxon>
        <taxon>Endopterygota</taxon>
        <taxon>Lepidoptera</taxon>
        <taxon>Glossata</taxon>
        <taxon>Ditrysia</taxon>
        <taxon>Papilionoidea</taxon>
        <taxon>Papilionidae</taxon>
        <taxon>Papilioninae</taxon>
        <taxon>Papilio</taxon>
    </lineage>
</organism>
<reference evidence="3 4" key="1">
    <citation type="journal article" date="2015" name="Nat. Commun.">
        <title>Outbred genome sequencing and CRISPR/Cas9 gene editing in butterflies.</title>
        <authorList>
            <person name="Li X."/>
            <person name="Fan D."/>
            <person name="Zhang W."/>
            <person name="Liu G."/>
            <person name="Zhang L."/>
            <person name="Zhao L."/>
            <person name="Fang X."/>
            <person name="Chen L."/>
            <person name="Dong Y."/>
            <person name="Chen Y."/>
            <person name="Ding Y."/>
            <person name="Zhao R."/>
            <person name="Feng M."/>
            <person name="Zhu Y."/>
            <person name="Feng Y."/>
            <person name="Jiang X."/>
            <person name="Zhu D."/>
            <person name="Xiang H."/>
            <person name="Feng X."/>
            <person name="Li S."/>
            <person name="Wang J."/>
            <person name="Zhang G."/>
            <person name="Kronforst M.R."/>
            <person name="Wang W."/>
        </authorList>
    </citation>
    <scope>NUCLEOTIDE SEQUENCE [LARGE SCALE GENOMIC DNA]</scope>
    <source>
        <strain evidence="3">Ya'a_city_454_Pm</strain>
        <tissue evidence="3">Whole body</tissue>
    </source>
</reference>
<dbReference type="SMART" id="SM00409">
    <property type="entry name" value="IG"/>
    <property type="match status" value="3"/>
</dbReference>
<dbReference type="InterPro" id="IPR036179">
    <property type="entry name" value="Ig-like_dom_sf"/>
</dbReference>
<dbReference type="GO" id="GO:0007156">
    <property type="term" value="P:homophilic cell adhesion via plasma membrane adhesion molecules"/>
    <property type="evidence" value="ECO:0007669"/>
    <property type="project" value="TreeGrafter"/>
</dbReference>
<dbReference type="InterPro" id="IPR003598">
    <property type="entry name" value="Ig_sub2"/>
</dbReference>
<dbReference type="EMBL" id="KQ459946">
    <property type="protein sequence ID" value="KPJ19135.1"/>
    <property type="molecule type" value="Genomic_DNA"/>
</dbReference>
<dbReference type="GO" id="GO:0050808">
    <property type="term" value="P:synapse organization"/>
    <property type="evidence" value="ECO:0007669"/>
    <property type="project" value="TreeGrafter"/>
</dbReference>
<dbReference type="SUPFAM" id="SSF48726">
    <property type="entry name" value="Immunoglobulin"/>
    <property type="match status" value="2"/>
</dbReference>
<dbReference type="PROSITE" id="PS50835">
    <property type="entry name" value="IG_LIKE"/>
    <property type="match status" value="4"/>
</dbReference>
<dbReference type="Pfam" id="PF07679">
    <property type="entry name" value="I-set"/>
    <property type="match status" value="1"/>
</dbReference>
<dbReference type="InterPro" id="IPR003599">
    <property type="entry name" value="Ig_sub"/>
</dbReference>
<keyword evidence="4" id="KW-1185">Reference proteome</keyword>
<evidence type="ECO:0000313" key="4">
    <source>
        <dbReference type="Proteomes" id="UP000053240"/>
    </source>
</evidence>
<dbReference type="STRING" id="76193.A0A0N0PE26"/>
<dbReference type="GO" id="GO:0005886">
    <property type="term" value="C:plasma membrane"/>
    <property type="evidence" value="ECO:0007669"/>
    <property type="project" value="TreeGrafter"/>
</dbReference>
<feature type="domain" description="Ig-like" evidence="2">
    <location>
        <begin position="7"/>
        <end position="109"/>
    </location>
</feature>
<dbReference type="GO" id="GO:0030424">
    <property type="term" value="C:axon"/>
    <property type="evidence" value="ECO:0007669"/>
    <property type="project" value="TreeGrafter"/>
</dbReference>
<dbReference type="InterPro" id="IPR050958">
    <property type="entry name" value="Cell_Adh-Cytoskel_Orgn"/>
</dbReference>
<feature type="domain" description="Ig-like" evidence="2">
    <location>
        <begin position="156"/>
        <end position="240"/>
    </location>
</feature>
<feature type="domain" description="Ig-like" evidence="2">
    <location>
        <begin position="244"/>
        <end position="333"/>
    </location>
</feature>
<dbReference type="CDD" id="cd00096">
    <property type="entry name" value="Ig"/>
    <property type="match status" value="1"/>
</dbReference>
<gene>
    <name evidence="3" type="ORF">RR48_01584</name>
</gene>
<dbReference type="Proteomes" id="UP000053240">
    <property type="component" value="Unassembled WGS sequence"/>
</dbReference>
<dbReference type="Pfam" id="PF13895">
    <property type="entry name" value="Ig_2"/>
    <property type="match status" value="1"/>
</dbReference>